<reference evidence="5" key="1">
    <citation type="submission" date="2020-01" db="EMBL/GenBank/DDBJ databases">
        <authorList>
            <person name="Fang Y."/>
            <person name="Sun R."/>
            <person name="Nie L."/>
            <person name="He J."/>
            <person name="Hao L."/>
            <person name="Wang L."/>
            <person name="Su S."/>
            <person name="Lv E."/>
            <person name="Zhang Z."/>
            <person name="Xie R."/>
            <person name="Liu H."/>
        </authorList>
    </citation>
    <scope>NUCLEOTIDE SEQUENCE [LARGE SCALE GENOMIC DNA]</scope>
    <source>
        <strain evidence="5">XCT-53</strain>
    </source>
</reference>
<evidence type="ECO:0000256" key="2">
    <source>
        <dbReference type="ARBA" id="ARBA00023163"/>
    </source>
</evidence>
<protein>
    <submittedName>
        <fullName evidence="4">Helix-turn-helix domain-containing protein</fullName>
    </submittedName>
</protein>
<dbReference type="RefSeq" id="WP_161707974.1">
    <property type="nucleotide sequence ID" value="NZ_JAABLQ010000001.1"/>
</dbReference>
<dbReference type="Gene3D" id="3.40.50.880">
    <property type="match status" value="1"/>
</dbReference>
<dbReference type="Pfam" id="PF01965">
    <property type="entry name" value="DJ-1_PfpI"/>
    <property type="match status" value="1"/>
</dbReference>
<dbReference type="InterPro" id="IPR052158">
    <property type="entry name" value="INH-QAR"/>
</dbReference>
<dbReference type="InterPro" id="IPR002818">
    <property type="entry name" value="DJ-1/PfpI"/>
</dbReference>
<dbReference type="InterPro" id="IPR018060">
    <property type="entry name" value="HTH_AraC"/>
</dbReference>
<dbReference type="EMBL" id="JAABLQ010000001">
    <property type="protein sequence ID" value="NBN77544.1"/>
    <property type="molecule type" value="Genomic_DNA"/>
</dbReference>
<dbReference type="GO" id="GO:0003700">
    <property type="term" value="F:DNA-binding transcription factor activity"/>
    <property type="evidence" value="ECO:0007669"/>
    <property type="project" value="InterPro"/>
</dbReference>
<keyword evidence="5" id="KW-1185">Reference proteome</keyword>
<dbReference type="SUPFAM" id="SSF52317">
    <property type="entry name" value="Class I glutamine amidotransferase-like"/>
    <property type="match status" value="1"/>
</dbReference>
<evidence type="ECO:0000313" key="5">
    <source>
        <dbReference type="Proteomes" id="UP000586722"/>
    </source>
</evidence>
<sequence length="371" mass="39155">MTDHTPVAPVAPVVPAGTAAVSAPVAGLGGAEGAGALAGAGSLPPLAVALVYEGLSLFEFSICTEIFAAKKPEIDGPWYRFAAVAVELDTVSASGGVSVRATAPASLLDDADIILVPGWPGRDHRLPAGLKRQLERAQARGTQLVTFCSGAFLLAAAGLLDGRRATTHWRYIADLRAVAPASEIVEDVLYVEDGNVLTAAGSAAGIDLSLALVRRDFGWQAANALARSLVVPAQREGGQAQFVPRPVARHPQGSLAPLLERIEREIDQDWDLARLAEAACCSLRTLNRRFRDATGLAPQDWLIRARVRRACSLLETSGEGIDAIAAACGFKAPETFRLHFRRIMTVTPSRYRSEFQAAAAAAPARQAARNA</sequence>
<dbReference type="GO" id="GO:0043565">
    <property type="term" value="F:sequence-specific DNA binding"/>
    <property type="evidence" value="ECO:0007669"/>
    <property type="project" value="InterPro"/>
</dbReference>
<evidence type="ECO:0000313" key="4">
    <source>
        <dbReference type="EMBL" id="NBN77544.1"/>
    </source>
</evidence>
<dbReference type="PANTHER" id="PTHR43130:SF3">
    <property type="entry name" value="HTH-TYPE TRANSCRIPTIONAL REGULATOR RV1931C"/>
    <property type="match status" value="1"/>
</dbReference>
<dbReference type="SMART" id="SM00342">
    <property type="entry name" value="HTH_ARAC"/>
    <property type="match status" value="1"/>
</dbReference>
<dbReference type="Pfam" id="PF12833">
    <property type="entry name" value="HTH_18"/>
    <property type="match status" value="1"/>
</dbReference>
<feature type="domain" description="HTH araC/xylS-type" evidence="3">
    <location>
        <begin position="256"/>
        <end position="354"/>
    </location>
</feature>
<dbReference type="CDD" id="cd03137">
    <property type="entry name" value="GATase1_AraC_1"/>
    <property type="match status" value="1"/>
</dbReference>
<dbReference type="InterPro" id="IPR009057">
    <property type="entry name" value="Homeodomain-like_sf"/>
</dbReference>
<evidence type="ECO:0000259" key="3">
    <source>
        <dbReference type="PROSITE" id="PS01124"/>
    </source>
</evidence>
<dbReference type="PROSITE" id="PS01124">
    <property type="entry name" value="HTH_ARAC_FAMILY_2"/>
    <property type="match status" value="1"/>
</dbReference>
<accession>A0A7X5F2Z2</accession>
<dbReference type="Proteomes" id="UP000586722">
    <property type="component" value="Unassembled WGS sequence"/>
</dbReference>
<dbReference type="AlphaFoldDB" id="A0A7X5F2Z2"/>
<keyword evidence="2" id="KW-0804">Transcription</keyword>
<comment type="caution">
    <text evidence="4">The sequence shown here is derived from an EMBL/GenBank/DDBJ whole genome shotgun (WGS) entry which is preliminary data.</text>
</comment>
<keyword evidence="1" id="KW-0805">Transcription regulation</keyword>
<evidence type="ECO:0000256" key="1">
    <source>
        <dbReference type="ARBA" id="ARBA00023015"/>
    </source>
</evidence>
<dbReference type="InterPro" id="IPR029062">
    <property type="entry name" value="Class_I_gatase-like"/>
</dbReference>
<name>A0A7X5F2Z2_9HYPH</name>
<dbReference type="SUPFAM" id="SSF46689">
    <property type="entry name" value="Homeodomain-like"/>
    <property type="match status" value="2"/>
</dbReference>
<organism evidence="4 5">
    <name type="scientific">Pannonibacter tanglangensis</name>
    <dbReference type="NCBI Taxonomy" id="2750084"/>
    <lineage>
        <taxon>Bacteria</taxon>
        <taxon>Pseudomonadati</taxon>
        <taxon>Pseudomonadota</taxon>
        <taxon>Alphaproteobacteria</taxon>
        <taxon>Hyphomicrobiales</taxon>
        <taxon>Stappiaceae</taxon>
        <taxon>Pannonibacter</taxon>
    </lineage>
</organism>
<dbReference type="PANTHER" id="PTHR43130">
    <property type="entry name" value="ARAC-FAMILY TRANSCRIPTIONAL REGULATOR"/>
    <property type="match status" value="1"/>
</dbReference>
<dbReference type="Gene3D" id="1.10.10.60">
    <property type="entry name" value="Homeodomain-like"/>
    <property type="match status" value="1"/>
</dbReference>
<proteinExistence type="predicted"/>
<gene>
    <name evidence="4" type="ORF">GWI72_04600</name>
</gene>